<proteinExistence type="predicted"/>
<dbReference type="EMBL" id="JADYXP020000004">
    <property type="protein sequence ID" value="KAL0126452.1"/>
    <property type="molecule type" value="Genomic_DNA"/>
</dbReference>
<reference evidence="1 2" key="1">
    <citation type="submission" date="2023-03" db="EMBL/GenBank/DDBJ databases">
        <title>High recombination rates correlate with genetic variation in Cardiocondyla obscurior ants.</title>
        <authorList>
            <person name="Errbii M."/>
        </authorList>
    </citation>
    <scope>NUCLEOTIDE SEQUENCE [LARGE SCALE GENOMIC DNA]</scope>
    <source>
        <strain evidence="1">Alpha-2009</strain>
        <tissue evidence="1">Whole body</tissue>
    </source>
</reference>
<protein>
    <recommendedName>
        <fullName evidence="3">Secreted protein</fullName>
    </recommendedName>
</protein>
<gene>
    <name evidence="1" type="ORF">PUN28_005071</name>
</gene>
<name>A0AAW2GGT7_9HYME</name>
<comment type="caution">
    <text evidence="1">The sequence shown here is derived from an EMBL/GenBank/DDBJ whole genome shotgun (WGS) entry which is preliminary data.</text>
</comment>
<keyword evidence="2" id="KW-1185">Reference proteome</keyword>
<evidence type="ECO:0000313" key="2">
    <source>
        <dbReference type="Proteomes" id="UP001430953"/>
    </source>
</evidence>
<evidence type="ECO:0000313" key="1">
    <source>
        <dbReference type="EMBL" id="KAL0126452.1"/>
    </source>
</evidence>
<dbReference type="AlphaFoldDB" id="A0AAW2GGT7"/>
<sequence length="80" mass="9252">MSECALILSGAVCANDARYVTTECEYFIYRRQLAASIPNYVSRFHVPISTTVLYLYVYRIFCHVCSLAYCGYSHAREFFI</sequence>
<organism evidence="1 2">
    <name type="scientific">Cardiocondyla obscurior</name>
    <dbReference type="NCBI Taxonomy" id="286306"/>
    <lineage>
        <taxon>Eukaryota</taxon>
        <taxon>Metazoa</taxon>
        <taxon>Ecdysozoa</taxon>
        <taxon>Arthropoda</taxon>
        <taxon>Hexapoda</taxon>
        <taxon>Insecta</taxon>
        <taxon>Pterygota</taxon>
        <taxon>Neoptera</taxon>
        <taxon>Endopterygota</taxon>
        <taxon>Hymenoptera</taxon>
        <taxon>Apocrita</taxon>
        <taxon>Aculeata</taxon>
        <taxon>Formicoidea</taxon>
        <taxon>Formicidae</taxon>
        <taxon>Myrmicinae</taxon>
        <taxon>Cardiocondyla</taxon>
    </lineage>
</organism>
<accession>A0AAW2GGT7</accession>
<evidence type="ECO:0008006" key="3">
    <source>
        <dbReference type="Google" id="ProtNLM"/>
    </source>
</evidence>
<dbReference type="Proteomes" id="UP001430953">
    <property type="component" value="Unassembled WGS sequence"/>
</dbReference>